<feature type="chain" id="PRO_5044332520" evidence="2">
    <location>
        <begin position="21"/>
        <end position="447"/>
    </location>
</feature>
<accession>A0AB38VV46</accession>
<dbReference type="NCBIfam" id="TIGR03057">
    <property type="entry name" value="xxxLxxG_by_4"/>
    <property type="match status" value="2"/>
</dbReference>
<protein>
    <submittedName>
        <fullName evidence="3">Membrane protein</fullName>
    </submittedName>
</protein>
<evidence type="ECO:0000256" key="1">
    <source>
        <dbReference type="SAM" id="Phobius"/>
    </source>
</evidence>
<feature type="transmembrane region" description="Helical" evidence="1">
    <location>
        <begin position="367"/>
        <end position="385"/>
    </location>
</feature>
<proteinExistence type="predicted"/>
<sequence length="447" mass="45535">MNARRIVAATLLSAPLLFGAAYFAGHDLSETWNAQEATAAPTAIDDAQLVDARRATGEATTQSGFLVDGISQLVDGTNQLTSGANELGAGALSARDGARQLADGLIQLQAGTGQLGDGATEIANGIDTAVSQLVGLEAVRGQILTAINQVRAEIAGATDKDTVEFREQLDGFSQQVENFHFDPATITELERLRTGSRELANQLDVAGYGYHDGIYTATKGAQELASGLDELAGGVDAAIAGVTQLDTGAQRLNTMAHNNKEKIAGIQRALPGAQAGTPEATVTRTLAPLYAFLIAAGVMLGVLGRRGRVVILVSLCLAAMTGFLAALIGIGVGVGVASAIAGVGLLLAVVTALGTEAAVRVLGQKSLPGVVVAAIAQVAVIGWVWTRAATQSVDTLWQVLAGLLPLNYATAAITTLGNGGSMAMLWLAIGVLGALGAVSAGVVLRVR</sequence>
<organism evidence="3 4">
    <name type="scientific">Corynebacterium kutscheri</name>
    <dbReference type="NCBI Taxonomy" id="35755"/>
    <lineage>
        <taxon>Bacteria</taxon>
        <taxon>Bacillati</taxon>
        <taxon>Actinomycetota</taxon>
        <taxon>Actinomycetes</taxon>
        <taxon>Mycobacteriales</taxon>
        <taxon>Corynebacteriaceae</taxon>
        <taxon>Corynebacterium</taxon>
    </lineage>
</organism>
<feature type="transmembrane region" description="Helical" evidence="1">
    <location>
        <begin position="310"/>
        <end position="330"/>
    </location>
</feature>
<evidence type="ECO:0000256" key="2">
    <source>
        <dbReference type="SAM" id="SignalP"/>
    </source>
</evidence>
<feature type="transmembrane region" description="Helical" evidence="1">
    <location>
        <begin position="423"/>
        <end position="444"/>
    </location>
</feature>
<feature type="signal peptide" evidence="2">
    <location>
        <begin position="1"/>
        <end position="20"/>
    </location>
</feature>
<gene>
    <name evidence="3" type="ORF">NCTC949_00520</name>
</gene>
<dbReference type="RefSeq" id="WP_126316402.1">
    <property type="nucleotide sequence ID" value="NZ_LR134377.1"/>
</dbReference>
<feature type="transmembrane region" description="Helical" evidence="1">
    <location>
        <begin position="336"/>
        <end position="355"/>
    </location>
</feature>
<evidence type="ECO:0000313" key="3">
    <source>
        <dbReference type="EMBL" id="VEH05271.1"/>
    </source>
</evidence>
<reference evidence="3 4" key="1">
    <citation type="submission" date="2018-12" db="EMBL/GenBank/DDBJ databases">
        <authorList>
            <consortium name="Pathogen Informatics"/>
        </authorList>
    </citation>
    <scope>NUCLEOTIDE SEQUENCE [LARGE SCALE GENOMIC DNA]</scope>
    <source>
        <strain evidence="3 4">NCTC949</strain>
    </source>
</reference>
<evidence type="ECO:0000313" key="4">
    <source>
        <dbReference type="Proteomes" id="UP000271380"/>
    </source>
</evidence>
<keyword evidence="1" id="KW-1133">Transmembrane helix</keyword>
<dbReference type="InterPro" id="IPR023908">
    <property type="entry name" value="xxxLxxG_rpt"/>
</dbReference>
<dbReference type="Proteomes" id="UP000271380">
    <property type="component" value="Chromosome"/>
</dbReference>
<keyword evidence="1" id="KW-0812">Transmembrane</keyword>
<keyword evidence="1" id="KW-0472">Membrane</keyword>
<dbReference type="EMBL" id="LR134377">
    <property type="protein sequence ID" value="VEH05271.1"/>
    <property type="molecule type" value="Genomic_DNA"/>
</dbReference>
<feature type="transmembrane region" description="Helical" evidence="1">
    <location>
        <begin position="286"/>
        <end position="303"/>
    </location>
</feature>
<name>A0AB38VV46_9CORY</name>
<dbReference type="AlphaFoldDB" id="A0AB38VV46"/>
<keyword evidence="2" id="KW-0732">Signal</keyword>